<name>A0A2M9BNM4_9BACT</name>
<dbReference type="AlphaFoldDB" id="A0A2M9BNM4"/>
<evidence type="ECO:0000313" key="2">
    <source>
        <dbReference type="EMBL" id="PJJ59544.1"/>
    </source>
</evidence>
<protein>
    <submittedName>
        <fullName evidence="2">NTF2 fold immunity protein of polymorphic toxin system component</fullName>
    </submittedName>
</protein>
<comment type="caution">
    <text evidence="2">The sequence shown here is derived from an EMBL/GenBank/DDBJ whole genome shotgun (WGS) entry which is preliminary data.</text>
</comment>
<dbReference type="Proteomes" id="UP000228535">
    <property type="component" value="Unassembled WGS sequence"/>
</dbReference>
<proteinExistence type="predicted"/>
<gene>
    <name evidence="2" type="ORF">CLV45_0963</name>
</gene>
<reference evidence="2 3" key="1">
    <citation type="submission" date="2017-11" db="EMBL/GenBank/DDBJ databases">
        <title>Genomic Encyclopedia of Archaeal and Bacterial Type Strains, Phase II (KMG-II): From Individual Species to Whole Genera.</title>
        <authorList>
            <person name="Goeker M."/>
        </authorList>
    </citation>
    <scope>NUCLEOTIDE SEQUENCE [LARGE SCALE GENOMIC DNA]</scope>
    <source>
        <strain evidence="2 3">DSM 11115</strain>
    </source>
</reference>
<dbReference type="Pfam" id="PF15631">
    <property type="entry name" value="Imm-NTF2-2"/>
    <property type="match status" value="1"/>
</dbReference>
<sequence length="83" mass="9207">MRTKPGLQAVLLPDQATAVTVVEPLLFRIYGKDNIVRQRPYEAYLIDGFWYVSGTLPNGCDGGVFEIILNAKDSQVLQVTHGK</sequence>
<dbReference type="InterPro" id="IPR028921">
    <property type="entry name" value="NTF2_fold_dom"/>
</dbReference>
<organism evidence="2 3">
    <name type="scientific">Hymenobacter chitinivorans DSM 11115</name>
    <dbReference type="NCBI Taxonomy" id="1121954"/>
    <lineage>
        <taxon>Bacteria</taxon>
        <taxon>Pseudomonadati</taxon>
        <taxon>Bacteroidota</taxon>
        <taxon>Cytophagia</taxon>
        <taxon>Cytophagales</taxon>
        <taxon>Hymenobacteraceae</taxon>
        <taxon>Hymenobacter</taxon>
    </lineage>
</organism>
<evidence type="ECO:0000313" key="3">
    <source>
        <dbReference type="Proteomes" id="UP000228535"/>
    </source>
</evidence>
<evidence type="ECO:0000259" key="1">
    <source>
        <dbReference type="Pfam" id="PF15631"/>
    </source>
</evidence>
<keyword evidence="3" id="KW-1185">Reference proteome</keyword>
<feature type="domain" description="NTF2 fold" evidence="1">
    <location>
        <begin position="17"/>
        <end position="83"/>
    </location>
</feature>
<accession>A0A2M9BNM4</accession>
<dbReference type="EMBL" id="PGFA01000001">
    <property type="protein sequence ID" value="PJJ59544.1"/>
    <property type="molecule type" value="Genomic_DNA"/>
</dbReference>